<evidence type="ECO:0000313" key="3">
    <source>
        <dbReference type="Proteomes" id="UP000019484"/>
    </source>
</evidence>
<dbReference type="RefSeq" id="XP_007724996.1">
    <property type="nucleotide sequence ID" value="XM_007726806.1"/>
</dbReference>
<keyword evidence="3" id="KW-1185">Reference proteome</keyword>
<gene>
    <name evidence="2" type="ORF">A1O1_05922</name>
</gene>
<proteinExistence type="predicted"/>
<dbReference type="AlphaFoldDB" id="W9XZA1"/>
<feature type="compositionally biased region" description="Polar residues" evidence="1">
    <location>
        <begin position="1026"/>
        <end position="1036"/>
    </location>
</feature>
<reference evidence="2 3" key="1">
    <citation type="submission" date="2013-03" db="EMBL/GenBank/DDBJ databases">
        <title>The Genome Sequence of Capronia coronata CBS 617.96.</title>
        <authorList>
            <consortium name="The Broad Institute Genomics Platform"/>
            <person name="Cuomo C."/>
            <person name="de Hoog S."/>
            <person name="Gorbushina A."/>
            <person name="Walker B."/>
            <person name="Young S.K."/>
            <person name="Zeng Q."/>
            <person name="Gargeya S."/>
            <person name="Fitzgerald M."/>
            <person name="Haas B."/>
            <person name="Abouelleil A."/>
            <person name="Allen A.W."/>
            <person name="Alvarado L."/>
            <person name="Arachchi H.M."/>
            <person name="Berlin A.M."/>
            <person name="Chapman S.B."/>
            <person name="Gainer-Dewar J."/>
            <person name="Goldberg J."/>
            <person name="Griggs A."/>
            <person name="Gujja S."/>
            <person name="Hansen M."/>
            <person name="Howarth C."/>
            <person name="Imamovic A."/>
            <person name="Ireland A."/>
            <person name="Larimer J."/>
            <person name="McCowan C."/>
            <person name="Murphy C."/>
            <person name="Pearson M."/>
            <person name="Poon T.W."/>
            <person name="Priest M."/>
            <person name="Roberts A."/>
            <person name="Saif S."/>
            <person name="Shea T."/>
            <person name="Sisk P."/>
            <person name="Sykes S."/>
            <person name="Wortman J."/>
            <person name="Nusbaum C."/>
            <person name="Birren B."/>
        </authorList>
    </citation>
    <scope>NUCLEOTIDE SEQUENCE [LARGE SCALE GENOMIC DNA]</scope>
    <source>
        <strain evidence="2 3">CBS 617.96</strain>
    </source>
</reference>
<evidence type="ECO:0000256" key="1">
    <source>
        <dbReference type="SAM" id="MobiDB-lite"/>
    </source>
</evidence>
<feature type="region of interest" description="Disordered" evidence="1">
    <location>
        <begin position="846"/>
        <end position="920"/>
    </location>
</feature>
<dbReference type="OrthoDB" id="4161091at2759"/>
<dbReference type="EMBL" id="AMWN01000005">
    <property type="protein sequence ID" value="EXJ85558.1"/>
    <property type="molecule type" value="Genomic_DNA"/>
</dbReference>
<dbReference type="Proteomes" id="UP000019484">
    <property type="component" value="Unassembled WGS sequence"/>
</dbReference>
<dbReference type="GeneID" id="19160795"/>
<feature type="compositionally biased region" description="Low complexity" evidence="1">
    <location>
        <begin position="231"/>
        <end position="241"/>
    </location>
</feature>
<feature type="region of interest" description="Disordered" evidence="1">
    <location>
        <begin position="967"/>
        <end position="994"/>
    </location>
</feature>
<protein>
    <submittedName>
        <fullName evidence="2">Uncharacterized protein</fullName>
    </submittedName>
</protein>
<feature type="region of interest" description="Disordered" evidence="1">
    <location>
        <begin position="183"/>
        <end position="241"/>
    </location>
</feature>
<feature type="region of interest" description="Disordered" evidence="1">
    <location>
        <begin position="478"/>
        <end position="497"/>
    </location>
</feature>
<accession>W9XZA1</accession>
<dbReference type="STRING" id="1182541.W9XZA1"/>
<dbReference type="HOGENOM" id="CLU_292393_0_0_1"/>
<feature type="region of interest" description="Disordered" evidence="1">
    <location>
        <begin position="253"/>
        <end position="277"/>
    </location>
</feature>
<organism evidence="2 3">
    <name type="scientific">Capronia coronata CBS 617.96</name>
    <dbReference type="NCBI Taxonomy" id="1182541"/>
    <lineage>
        <taxon>Eukaryota</taxon>
        <taxon>Fungi</taxon>
        <taxon>Dikarya</taxon>
        <taxon>Ascomycota</taxon>
        <taxon>Pezizomycotina</taxon>
        <taxon>Eurotiomycetes</taxon>
        <taxon>Chaetothyriomycetidae</taxon>
        <taxon>Chaetothyriales</taxon>
        <taxon>Herpotrichiellaceae</taxon>
        <taxon>Capronia</taxon>
    </lineage>
</organism>
<evidence type="ECO:0000313" key="2">
    <source>
        <dbReference type="EMBL" id="EXJ85558.1"/>
    </source>
</evidence>
<comment type="caution">
    <text evidence="2">The sequence shown here is derived from an EMBL/GenBank/DDBJ whole genome shotgun (WGS) entry which is preliminary data.</text>
</comment>
<name>W9XZA1_9EURO</name>
<feature type="region of interest" description="Disordered" evidence="1">
    <location>
        <begin position="1019"/>
        <end position="1042"/>
    </location>
</feature>
<sequence length="1042" mass="117358">MTMASRIMYLLKHKHTVSCIPCHFKEEFNREIDEDTVLAILEQQFDITEDLIPNGEILIPTRRPAIDATGYVKGHVLPAGIYWEIINSRRHPPHLIEILVKERWGFTVHRDTIAKAINDWQVELTLSGRPAPDDARPRHDGRLLSELAVSASPAMHNRASFSNDPPPVYEPRPVIQGTTLRHPREVNPIGSHHYPYFPRGQEPPAPAYTEGGSPPSYGGFNDTSGRNRPETSSTRVSRTSATNVAEDVDRTMVPTGIHGSTRPPAVDTKFQKGSEQSFPTFSRSNVIDYLFRSVCGIALFPHGPHEPVAVGYTGDDMMKRYMQLTAVIRRRQLRPEDLFPDNVVNAQGDLDEPGRVLANFIRPIFAELQMSACPSSRKVMLDFAMQPNVGGLYFMLNHMRERRGVEEVAYAMPDMLARAVIDELRLSDNAYVMLVLSNYAPNFMFNCLSLQVLLREILDRRNAHPKVRLQFAFHPASGIPQLTDPSQNGRAAPGPVEDGEPALTALQLMEYQEGLKFSKVLLCATLESMKEEGFLMRRSLLEEYIREAMRTAQEGTEACLQLRHALTRIGDMRRGTTGPNYPSDWWAAVLTNASLAIVGRSTTSHLWMTIPAIAPPATTGPTMSEEDERTDQGVRVPEDAVPITTLIPYEREIPLEQHEHNLHRLHTWNAEIRRWPTDLAFIADVLLPGLRRDRRQIVLQLHGRRMVHASRQEYDALMTLLAQFRQEFTILRDSLRRLIDPAVPVDRQAQSLLQQEIARYDSALMEYARVYVQCHESPFASVLDFTATMAAVRQLYWELSRVRFWSTRHHQAPLDGHDLVELAASAEAAVTRLQSERLRLEMNAAHSVHSNGEDDQEDPDAGLPPSGQGPDEQSPMDHEGSEDAPSDTSIGVANDEQGHVSSDVNSNDHQEQQHQQQPEQEIEAYPTANARLPAPNAEQTRPPSRPLLIDRHQGHDQVADPTTALHGRTRPAIHGSTPLRTAVPRSPHPPPMPAPARRHPFGTWFASYFRCAFARERHHGREDNVPGSTPRQTSQTYHDHES</sequence>